<keyword evidence="6" id="KW-1185">Reference proteome</keyword>
<accession>A0A5C8UG77</accession>
<evidence type="ECO:0000313" key="5">
    <source>
        <dbReference type="EMBL" id="TXN26650.1"/>
    </source>
</evidence>
<dbReference type="EMBL" id="VRMG01000074">
    <property type="protein sequence ID" value="TXN26650.1"/>
    <property type="molecule type" value="Genomic_DNA"/>
</dbReference>
<keyword evidence="2" id="KW-0238">DNA-binding</keyword>
<dbReference type="InterPro" id="IPR036388">
    <property type="entry name" value="WH-like_DNA-bd_sf"/>
</dbReference>
<feature type="domain" description="HTH gntR-type" evidence="4">
    <location>
        <begin position="13"/>
        <end position="71"/>
    </location>
</feature>
<dbReference type="Pfam" id="PF00392">
    <property type="entry name" value="GntR"/>
    <property type="match status" value="1"/>
</dbReference>
<dbReference type="InterPro" id="IPR036390">
    <property type="entry name" value="WH_DNA-bd_sf"/>
</dbReference>
<dbReference type="RefSeq" id="WP_147785266.1">
    <property type="nucleotide sequence ID" value="NZ_VRMG01000074.1"/>
</dbReference>
<gene>
    <name evidence="5" type="ORF">FVP33_19110</name>
</gene>
<dbReference type="InterPro" id="IPR000524">
    <property type="entry name" value="Tscrpt_reg_HTH_GntR"/>
</dbReference>
<evidence type="ECO:0000256" key="1">
    <source>
        <dbReference type="ARBA" id="ARBA00023015"/>
    </source>
</evidence>
<dbReference type="PROSITE" id="PS50949">
    <property type="entry name" value="HTH_GNTR"/>
    <property type="match status" value="1"/>
</dbReference>
<name>A0A5C8UG77_9MICO</name>
<dbReference type="Gene3D" id="1.10.10.10">
    <property type="entry name" value="Winged helix-like DNA-binding domain superfamily/Winged helix DNA-binding domain"/>
    <property type="match status" value="1"/>
</dbReference>
<evidence type="ECO:0000259" key="4">
    <source>
        <dbReference type="PROSITE" id="PS50949"/>
    </source>
</evidence>
<evidence type="ECO:0000256" key="3">
    <source>
        <dbReference type="ARBA" id="ARBA00023163"/>
    </source>
</evidence>
<comment type="caution">
    <text evidence="5">The sequence shown here is derived from an EMBL/GenBank/DDBJ whole genome shotgun (WGS) entry which is preliminary data.</text>
</comment>
<dbReference type="AlphaFoldDB" id="A0A5C8UG77"/>
<keyword evidence="3" id="KW-0804">Transcription</keyword>
<reference evidence="5 6" key="1">
    <citation type="submission" date="2019-08" db="EMBL/GenBank/DDBJ databases">
        <title>Bacterial whole genome sequence for Glaciihabitans sp. CHu50b-6-2.</title>
        <authorList>
            <person name="Jin L."/>
        </authorList>
    </citation>
    <scope>NUCLEOTIDE SEQUENCE [LARGE SCALE GENOMIC DNA]</scope>
    <source>
        <strain evidence="5 6">CHu50b-6-2</strain>
    </source>
</reference>
<sequence>MSDKERRPGSAKQTMVEQLRQEILDLIAERGLDAGDKLDAESALSKRFGVSRPTVRDALTSREQEVVLNAV</sequence>
<dbReference type="GO" id="GO:0003700">
    <property type="term" value="F:DNA-binding transcription factor activity"/>
    <property type="evidence" value="ECO:0007669"/>
    <property type="project" value="InterPro"/>
</dbReference>
<dbReference type="Proteomes" id="UP000321379">
    <property type="component" value="Unassembled WGS sequence"/>
</dbReference>
<evidence type="ECO:0000313" key="6">
    <source>
        <dbReference type="Proteomes" id="UP000321379"/>
    </source>
</evidence>
<protein>
    <submittedName>
        <fullName evidence="5">GntR family transcriptional regulator</fullName>
    </submittedName>
</protein>
<evidence type="ECO:0000256" key="2">
    <source>
        <dbReference type="ARBA" id="ARBA00023125"/>
    </source>
</evidence>
<dbReference type="GO" id="GO:0003677">
    <property type="term" value="F:DNA binding"/>
    <property type="evidence" value="ECO:0007669"/>
    <property type="project" value="UniProtKB-KW"/>
</dbReference>
<keyword evidence="1" id="KW-0805">Transcription regulation</keyword>
<dbReference type="SUPFAM" id="SSF46785">
    <property type="entry name" value="Winged helix' DNA-binding domain"/>
    <property type="match status" value="1"/>
</dbReference>
<feature type="non-terminal residue" evidence="5">
    <location>
        <position position="71"/>
    </location>
</feature>
<proteinExistence type="predicted"/>
<organism evidence="5 6">
    <name type="scientific">Lacisediminihabitans profunda</name>
    <dbReference type="NCBI Taxonomy" id="2594790"/>
    <lineage>
        <taxon>Bacteria</taxon>
        <taxon>Bacillati</taxon>
        <taxon>Actinomycetota</taxon>
        <taxon>Actinomycetes</taxon>
        <taxon>Micrococcales</taxon>
        <taxon>Microbacteriaceae</taxon>
        <taxon>Lacisediminihabitans</taxon>
    </lineage>
</organism>